<keyword evidence="2" id="KW-1185">Reference proteome</keyword>
<organism evidence="1 2">
    <name type="scientific">Corynebacterium godavarianum</name>
    <dbReference type="NCBI Taxonomy" id="2054421"/>
    <lineage>
        <taxon>Bacteria</taxon>
        <taxon>Bacillati</taxon>
        <taxon>Actinomycetota</taxon>
        <taxon>Actinomycetes</taxon>
        <taxon>Mycobacteriales</taxon>
        <taxon>Corynebacteriaceae</taxon>
        <taxon>Corynebacterium</taxon>
    </lineage>
</organism>
<dbReference type="Proteomes" id="UP000320747">
    <property type="component" value="Unassembled WGS sequence"/>
</dbReference>
<protein>
    <submittedName>
        <fullName evidence="1">Uncharacterized protein</fullName>
    </submittedName>
</protein>
<evidence type="ECO:0000313" key="2">
    <source>
        <dbReference type="Proteomes" id="UP000320747"/>
    </source>
</evidence>
<name>A0ABY3DZN9_9CORY</name>
<gene>
    <name evidence="1" type="ORF">FPH17_09170</name>
</gene>
<dbReference type="InterPro" id="IPR023815">
    <property type="entry name" value="CRISPR-assoc_Csx19"/>
</dbReference>
<proteinExistence type="predicted"/>
<comment type="caution">
    <text evidence="1">The sequence shown here is derived from an EMBL/GenBank/DDBJ whole genome shotgun (WGS) entry which is preliminary data.</text>
</comment>
<dbReference type="EMBL" id="VMHH01000008">
    <property type="protein sequence ID" value="TSJ72808.1"/>
    <property type="molecule type" value="Genomic_DNA"/>
</dbReference>
<accession>A0ABY3DZN9</accession>
<evidence type="ECO:0000313" key="1">
    <source>
        <dbReference type="EMBL" id="TSJ72808.1"/>
    </source>
</evidence>
<reference evidence="1 2" key="1">
    <citation type="submission" date="2019-07" db="EMBL/GenBank/DDBJ databases">
        <title>Draft genome of Corynebacterium godavarianum and other related strains.</title>
        <authorList>
            <person name="Bernier A.-M."/>
            <person name="Bernard K."/>
        </authorList>
    </citation>
    <scope>NUCLEOTIDE SEQUENCE [LARGE SCALE GENOMIC DNA]</scope>
    <source>
        <strain evidence="1 2">LMG 29598</strain>
    </source>
</reference>
<sequence>MKNWKKQLMHNIGAAQAAEQAHAAGCEIGFVYTPEAAYFVRFDAPSAAWRRYLDGEAPATWDSVFEAVFFGNDAQLRWRHEANGVGTAYTQHASAHHSDSIEQQHLLWGSVIDGSQSPHWSLCAEPRIGTYAVPLGGLDAGQRVCLIEVTNISTDEFGNCFPGASRIDDLACATANRSETAQK</sequence>
<dbReference type="NCBIfam" id="TIGR03984">
    <property type="entry name" value="CRISPR-associated protein Csx19"/>
    <property type="match status" value="1"/>
</dbReference>
<dbReference type="RefSeq" id="WP_154880080.1">
    <property type="nucleotide sequence ID" value="NZ_JAADJX010000001.1"/>
</dbReference>